<protein>
    <submittedName>
        <fullName evidence="2">Uncharacterized protein</fullName>
    </submittedName>
</protein>
<evidence type="ECO:0000313" key="3">
    <source>
        <dbReference type="Proteomes" id="UP000193560"/>
    </source>
</evidence>
<dbReference type="AlphaFoldDB" id="A0A1X2IGE1"/>
<sequence>MENAPTSIPPHLSITRWEAVNTSYFPHDYQKILTLRKLERQQMSALLTQHFCNLPSHLQQYLLSTKHRKTLTSNEEKIKSAEEIALETERRLKVNAIPFTSPRTIVLSTYTLVFFFYGGMIQERGKAEEERRRTTKTGRRETKTRRRTIRRKAETGRRETKARRRTIRRKAETGRRQEKKRTVSITSHIIVYKKCRRKRDNSCRE</sequence>
<gene>
    <name evidence="2" type="ORF">BCR42DRAFT_31667</name>
</gene>
<feature type="region of interest" description="Disordered" evidence="1">
    <location>
        <begin position="126"/>
        <end position="183"/>
    </location>
</feature>
<feature type="compositionally biased region" description="Basic residues" evidence="1">
    <location>
        <begin position="133"/>
        <end position="150"/>
    </location>
</feature>
<keyword evidence="3" id="KW-1185">Reference proteome</keyword>
<organism evidence="2 3">
    <name type="scientific">Absidia repens</name>
    <dbReference type="NCBI Taxonomy" id="90262"/>
    <lineage>
        <taxon>Eukaryota</taxon>
        <taxon>Fungi</taxon>
        <taxon>Fungi incertae sedis</taxon>
        <taxon>Mucoromycota</taxon>
        <taxon>Mucoromycotina</taxon>
        <taxon>Mucoromycetes</taxon>
        <taxon>Mucorales</taxon>
        <taxon>Cunninghamellaceae</taxon>
        <taxon>Absidia</taxon>
    </lineage>
</organism>
<reference evidence="2 3" key="1">
    <citation type="submission" date="2016-07" db="EMBL/GenBank/DDBJ databases">
        <title>Pervasive Adenine N6-methylation of Active Genes in Fungi.</title>
        <authorList>
            <consortium name="DOE Joint Genome Institute"/>
            <person name="Mondo S.J."/>
            <person name="Dannebaum R.O."/>
            <person name="Kuo R.C."/>
            <person name="Labutti K."/>
            <person name="Haridas S."/>
            <person name="Kuo A."/>
            <person name="Salamov A."/>
            <person name="Ahrendt S.R."/>
            <person name="Lipzen A."/>
            <person name="Sullivan W."/>
            <person name="Andreopoulos W.B."/>
            <person name="Clum A."/>
            <person name="Lindquist E."/>
            <person name="Daum C."/>
            <person name="Ramamoorthy G.K."/>
            <person name="Gryganskyi A."/>
            <person name="Culley D."/>
            <person name="Magnuson J.K."/>
            <person name="James T.Y."/>
            <person name="O'Malley M.A."/>
            <person name="Stajich J.E."/>
            <person name="Spatafora J.W."/>
            <person name="Visel A."/>
            <person name="Grigoriev I.V."/>
        </authorList>
    </citation>
    <scope>NUCLEOTIDE SEQUENCE [LARGE SCALE GENOMIC DNA]</scope>
    <source>
        <strain evidence="2 3">NRRL 1336</strain>
    </source>
</reference>
<comment type="caution">
    <text evidence="2">The sequence shown here is derived from an EMBL/GenBank/DDBJ whole genome shotgun (WGS) entry which is preliminary data.</text>
</comment>
<accession>A0A1X2IGE1</accession>
<proteinExistence type="predicted"/>
<dbReference type="EMBL" id="MCGE01000011">
    <property type="protein sequence ID" value="ORZ16211.1"/>
    <property type="molecule type" value="Genomic_DNA"/>
</dbReference>
<evidence type="ECO:0000256" key="1">
    <source>
        <dbReference type="SAM" id="MobiDB-lite"/>
    </source>
</evidence>
<evidence type="ECO:0000313" key="2">
    <source>
        <dbReference type="EMBL" id="ORZ16211.1"/>
    </source>
</evidence>
<name>A0A1X2IGE1_9FUNG</name>
<dbReference type="Proteomes" id="UP000193560">
    <property type="component" value="Unassembled WGS sequence"/>
</dbReference>